<dbReference type="InterPro" id="IPR002563">
    <property type="entry name" value="Flavin_Rdtase-like_dom"/>
</dbReference>
<dbReference type="PANTHER" id="PTHR30466:SF1">
    <property type="entry name" value="FMN REDUCTASE (NADH) RUTF"/>
    <property type="match status" value="1"/>
</dbReference>
<evidence type="ECO:0000313" key="3">
    <source>
        <dbReference type="EMBL" id="MBB4272317.1"/>
    </source>
</evidence>
<dbReference type="InterPro" id="IPR050268">
    <property type="entry name" value="NADH-dep_flavin_reductase"/>
</dbReference>
<dbReference type="GO" id="GO:0006208">
    <property type="term" value="P:pyrimidine nucleobase catabolic process"/>
    <property type="evidence" value="ECO:0007669"/>
    <property type="project" value="TreeGrafter"/>
</dbReference>
<dbReference type="SUPFAM" id="SSF50475">
    <property type="entry name" value="FMN-binding split barrel"/>
    <property type="match status" value="1"/>
</dbReference>
<dbReference type="EMBL" id="JACIGM010000001">
    <property type="protein sequence ID" value="MBB4272317.1"/>
    <property type="molecule type" value="Genomic_DNA"/>
</dbReference>
<dbReference type="Gene3D" id="2.30.110.10">
    <property type="entry name" value="Electron Transport, Fmn-binding Protein, Chain A"/>
    <property type="match status" value="1"/>
</dbReference>
<accession>A0A7W6WBI9</accession>
<feature type="domain" description="Flavin reductase like" evidence="2">
    <location>
        <begin position="13"/>
        <end position="154"/>
    </location>
</feature>
<comment type="caution">
    <text evidence="3">The sequence shown here is derived from an EMBL/GenBank/DDBJ whole genome shotgun (WGS) entry which is preliminary data.</text>
</comment>
<dbReference type="RefSeq" id="WP_183922130.1">
    <property type="nucleotide sequence ID" value="NZ_JACIGM010000001.1"/>
</dbReference>
<name>A0A7W6WBI9_9HYPH</name>
<protein>
    <submittedName>
        <fullName evidence="3">Flavin reductase (DIM6/NTAB) family NADH-FMN oxidoreductase RutF</fullName>
    </submittedName>
</protein>
<evidence type="ECO:0000256" key="1">
    <source>
        <dbReference type="ARBA" id="ARBA00023002"/>
    </source>
</evidence>
<sequence>MRLLDPRTFRDACGVFATGVNIITTHCDGHDHGMTANAFMSISLDPPLIAISIAEKARMLEKIQKSGRFAVSVLASGMGAVAWHFAGKPNADLHDLFDTLDGLPVIRGAIATFSAIVHDEILAGDHTIFVGHVQSLAGRGGDEPLLFFKGKFGAMENTRTTAACLLQVEAELMW</sequence>
<organism evidence="3 4">
    <name type="scientific">Rhizobium mongolense</name>
    <dbReference type="NCBI Taxonomy" id="57676"/>
    <lineage>
        <taxon>Bacteria</taxon>
        <taxon>Pseudomonadati</taxon>
        <taxon>Pseudomonadota</taxon>
        <taxon>Alphaproteobacteria</taxon>
        <taxon>Hyphomicrobiales</taxon>
        <taxon>Rhizobiaceae</taxon>
        <taxon>Rhizobium/Agrobacterium group</taxon>
        <taxon>Rhizobium</taxon>
    </lineage>
</organism>
<dbReference type="PANTHER" id="PTHR30466">
    <property type="entry name" value="FLAVIN REDUCTASE"/>
    <property type="match status" value="1"/>
</dbReference>
<reference evidence="3 4" key="1">
    <citation type="submission" date="2020-08" db="EMBL/GenBank/DDBJ databases">
        <title>Genomic Encyclopedia of Type Strains, Phase IV (KMG-V): Genome sequencing to study the core and pangenomes of soil and plant-associated prokaryotes.</title>
        <authorList>
            <person name="Whitman W."/>
        </authorList>
    </citation>
    <scope>NUCLEOTIDE SEQUENCE [LARGE SCALE GENOMIC DNA]</scope>
    <source>
        <strain evidence="3 4">SEMIA 402</strain>
    </source>
</reference>
<gene>
    <name evidence="3" type="ORF">GGE12_000059</name>
</gene>
<keyword evidence="1" id="KW-0560">Oxidoreductase</keyword>
<dbReference type="Pfam" id="PF01613">
    <property type="entry name" value="Flavin_Reduct"/>
    <property type="match status" value="1"/>
</dbReference>
<proteinExistence type="predicted"/>
<evidence type="ECO:0000259" key="2">
    <source>
        <dbReference type="SMART" id="SM00903"/>
    </source>
</evidence>
<evidence type="ECO:0000313" key="4">
    <source>
        <dbReference type="Proteomes" id="UP000533641"/>
    </source>
</evidence>
<dbReference type="GO" id="GO:0042602">
    <property type="term" value="F:riboflavin reductase (NADPH) activity"/>
    <property type="evidence" value="ECO:0007669"/>
    <property type="project" value="TreeGrafter"/>
</dbReference>
<dbReference type="SMART" id="SM00903">
    <property type="entry name" value="Flavin_Reduct"/>
    <property type="match status" value="1"/>
</dbReference>
<dbReference type="AlphaFoldDB" id="A0A7W6WBI9"/>
<dbReference type="InterPro" id="IPR012349">
    <property type="entry name" value="Split_barrel_FMN-bd"/>
</dbReference>
<dbReference type="Proteomes" id="UP000533641">
    <property type="component" value="Unassembled WGS sequence"/>
</dbReference>
<dbReference type="GO" id="GO:0010181">
    <property type="term" value="F:FMN binding"/>
    <property type="evidence" value="ECO:0007669"/>
    <property type="project" value="InterPro"/>
</dbReference>